<accession>A0A5J5F0W8</accession>
<dbReference type="AlphaFoldDB" id="A0A5J5F0W8"/>
<gene>
    <name evidence="2" type="ORF">FN846DRAFT_645995</name>
</gene>
<sequence>MPLTLRLPRPLVPLHPLQSHKVPTKQLDAGKLQPQCPSPSALLPQTSKLPTYLKTPHGVYSTPSSSPAACQVSCKRANARRPVIVTTLRTPTPPPRASKLIAARVASWSRVSASFAGDETWRRRRAWCRAGIGSRRRWCMTNRALCLLRIQGLLFFFFFLAHVGDRVSNSCCTRMQFWE</sequence>
<organism evidence="2 3">
    <name type="scientific">Sphaerosporella brunnea</name>
    <dbReference type="NCBI Taxonomy" id="1250544"/>
    <lineage>
        <taxon>Eukaryota</taxon>
        <taxon>Fungi</taxon>
        <taxon>Dikarya</taxon>
        <taxon>Ascomycota</taxon>
        <taxon>Pezizomycotina</taxon>
        <taxon>Pezizomycetes</taxon>
        <taxon>Pezizales</taxon>
        <taxon>Pyronemataceae</taxon>
        <taxon>Sphaerosporella</taxon>
    </lineage>
</organism>
<feature type="transmembrane region" description="Helical" evidence="1">
    <location>
        <begin position="144"/>
        <end position="164"/>
    </location>
</feature>
<protein>
    <submittedName>
        <fullName evidence="2">Uncharacterized protein</fullName>
    </submittedName>
</protein>
<keyword evidence="3" id="KW-1185">Reference proteome</keyword>
<proteinExistence type="predicted"/>
<evidence type="ECO:0000256" key="1">
    <source>
        <dbReference type="SAM" id="Phobius"/>
    </source>
</evidence>
<dbReference type="EMBL" id="VXIS01000064">
    <property type="protein sequence ID" value="KAA8908825.1"/>
    <property type="molecule type" value="Genomic_DNA"/>
</dbReference>
<keyword evidence="1" id="KW-0472">Membrane</keyword>
<keyword evidence="1" id="KW-0812">Transmembrane</keyword>
<reference evidence="2 3" key="1">
    <citation type="submission" date="2019-09" db="EMBL/GenBank/DDBJ databases">
        <title>Draft genome of the ectomycorrhizal ascomycete Sphaerosporella brunnea.</title>
        <authorList>
            <consortium name="DOE Joint Genome Institute"/>
            <person name="Benucci G.M."/>
            <person name="Marozzi G."/>
            <person name="Antonielli L."/>
            <person name="Sanchez S."/>
            <person name="Marco P."/>
            <person name="Wang X."/>
            <person name="Falini L.B."/>
            <person name="Barry K."/>
            <person name="Haridas S."/>
            <person name="Lipzen A."/>
            <person name="Labutti K."/>
            <person name="Grigoriev I.V."/>
            <person name="Murat C."/>
            <person name="Martin F."/>
            <person name="Albertini E."/>
            <person name="Donnini D."/>
            <person name="Bonito G."/>
        </authorList>
    </citation>
    <scope>NUCLEOTIDE SEQUENCE [LARGE SCALE GENOMIC DNA]</scope>
    <source>
        <strain evidence="2 3">Sb_GMNB300</strain>
    </source>
</reference>
<evidence type="ECO:0000313" key="3">
    <source>
        <dbReference type="Proteomes" id="UP000326924"/>
    </source>
</evidence>
<comment type="caution">
    <text evidence="2">The sequence shown here is derived from an EMBL/GenBank/DDBJ whole genome shotgun (WGS) entry which is preliminary data.</text>
</comment>
<name>A0A5J5F0W8_9PEZI</name>
<keyword evidence="1" id="KW-1133">Transmembrane helix</keyword>
<evidence type="ECO:0000313" key="2">
    <source>
        <dbReference type="EMBL" id="KAA8908825.1"/>
    </source>
</evidence>
<dbReference type="InParanoid" id="A0A5J5F0W8"/>
<dbReference type="Proteomes" id="UP000326924">
    <property type="component" value="Unassembled WGS sequence"/>
</dbReference>